<dbReference type="SUPFAM" id="SSF102198">
    <property type="entry name" value="Putative cyclase"/>
    <property type="match status" value="1"/>
</dbReference>
<keyword evidence="2" id="KW-1185">Reference proteome</keyword>
<proteinExistence type="predicted"/>
<gene>
    <name evidence="1" type="ORF">GCM10025881_30280</name>
</gene>
<organism evidence="1 2">
    <name type="scientific">Pseudolysinimonas kribbensis</name>
    <dbReference type="NCBI Taxonomy" id="433641"/>
    <lineage>
        <taxon>Bacteria</taxon>
        <taxon>Bacillati</taxon>
        <taxon>Actinomycetota</taxon>
        <taxon>Actinomycetes</taxon>
        <taxon>Micrococcales</taxon>
        <taxon>Microbacteriaceae</taxon>
        <taxon>Pseudolysinimonas</taxon>
    </lineage>
</organism>
<name>A0ABQ6KA13_9MICO</name>
<dbReference type="Gene3D" id="3.50.30.50">
    <property type="entry name" value="Putative cyclase"/>
    <property type="match status" value="1"/>
</dbReference>
<dbReference type="PANTHER" id="PTHR34861:SF10">
    <property type="entry name" value="CYCLASE"/>
    <property type="match status" value="1"/>
</dbReference>
<dbReference type="RefSeq" id="WP_284254832.1">
    <property type="nucleotide sequence ID" value="NZ_BAAAQO010000004.1"/>
</dbReference>
<accession>A0ABQ6KA13</accession>
<dbReference type="PANTHER" id="PTHR34861">
    <property type="match status" value="1"/>
</dbReference>
<evidence type="ECO:0000313" key="1">
    <source>
        <dbReference type="EMBL" id="GMA96204.1"/>
    </source>
</evidence>
<sequence>MPDISTVRDYMTKYSNWGRWGDDDELGTLNHVTPEIRARAASLVKSGRPFSLALPFDENGPQRGTFNRFNPIHLMTRDGADAIAGTLVRDFYGNHDRHFGATDDLVILPLQAGTQWDSLAHVIYQGQIYNGYSADQVSSKGALRNDITHAAVEPAGRGILLDIARLKGVDWLEGGTAITGDDLDAALEKQGITVQTGDFVLIRTGAMTEVRARGSWGEYAGGAAAGLGLEAIDWIARHEIAAVATDTWGMEVLPNQTPDVFQPLHLVLIVQMGLLVGEIWDLDALAADCADDGVYEFFFVGPALPFTNAVASPLNPLAIK</sequence>
<dbReference type="EMBL" id="BSVB01000001">
    <property type="protein sequence ID" value="GMA96204.1"/>
    <property type="molecule type" value="Genomic_DNA"/>
</dbReference>
<comment type="caution">
    <text evidence="1">The sequence shown here is derived from an EMBL/GenBank/DDBJ whole genome shotgun (WGS) entry which is preliminary data.</text>
</comment>
<protein>
    <submittedName>
        <fullName evidence="1">Cyclase</fullName>
    </submittedName>
</protein>
<dbReference type="InterPro" id="IPR007325">
    <property type="entry name" value="KFase/CYL"/>
</dbReference>
<dbReference type="InterPro" id="IPR037175">
    <property type="entry name" value="KFase_sf"/>
</dbReference>
<evidence type="ECO:0000313" key="2">
    <source>
        <dbReference type="Proteomes" id="UP001157034"/>
    </source>
</evidence>
<dbReference type="Proteomes" id="UP001157034">
    <property type="component" value="Unassembled WGS sequence"/>
</dbReference>
<reference evidence="2" key="1">
    <citation type="journal article" date="2019" name="Int. J. Syst. Evol. Microbiol.">
        <title>The Global Catalogue of Microorganisms (GCM) 10K type strain sequencing project: providing services to taxonomists for standard genome sequencing and annotation.</title>
        <authorList>
            <consortium name="The Broad Institute Genomics Platform"/>
            <consortium name="The Broad Institute Genome Sequencing Center for Infectious Disease"/>
            <person name="Wu L."/>
            <person name="Ma J."/>
        </authorList>
    </citation>
    <scope>NUCLEOTIDE SEQUENCE [LARGE SCALE GENOMIC DNA]</scope>
    <source>
        <strain evidence="2">NBRC 108894</strain>
    </source>
</reference>
<dbReference type="Pfam" id="PF04199">
    <property type="entry name" value="Cyclase"/>
    <property type="match status" value="1"/>
</dbReference>